<evidence type="ECO:0000259" key="2">
    <source>
        <dbReference type="Pfam" id="PF13843"/>
    </source>
</evidence>
<dbReference type="GeneID" id="112461774"/>
<dbReference type="Pfam" id="PF13843">
    <property type="entry name" value="DDE_Tnp_1_7"/>
    <property type="match status" value="1"/>
</dbReference>
<dbReference type="PANTHER" id="PTHR46599">
    <property type="entry name" value="PIGGYBAC TRANSPOSABLE ELEMENT-DERIVED PROTEIN 4"/>
    <property type="match status" value="1"/>
</dbReference>
<evidence type="ECO:0000256" key="1">
    <source>
        <dbReference type="SAM" id="MobiDB-lite"/>
    </source>
</evidence>
<dbReference type="InterPro" id="IPR029526">
    <property type="entry name" value="PGBD"/>
</dbReference>
<dbReference type="Proteomes" id="UP000504618">
    <property type="component" value="Unplaced"/>
</dbReference>
<feature type="region of interest" description="Disordered" evidence="1">
    <location>
        <begin position="1"/>
        <end position="83"/>
    </location>
</feature>
<protein>
    <submittedName>
        <fullName evidence="4">PiggyBac transposable element-derived protein 4-like</fullName>
    </submittedName>
</protein>
<feature type="non-terminal residue" evidence="4">
    <location>
        <position position="348"/>
    </location>
</feature>
<dbReference type="PANTHER" id="PTHR46599:SF3">
    <property type="entry name" value="PIGGYBAC TRANSPOSABLE ELEMENT-DERIVED PROTEIN 4"/>
    <property type="match status" value="1"/>
</dbReference>
<evidence type="ECO:0000313" key="4">
    <source>
        <dbReference type="RefSeq" id="XP_024882920.1"/>
    </source>
</evidence>
<gene>
    <name evidence="4" type="primary">LOC112461774</name>
</gene>
<feature type="compositionally biased region" description="Basic and acidic residues" evidence="1">
    <location>
        <begin position="1"/>
        <end position="21"/>
    </location>
</feature>
<keyword evidence="3" id="KW-1185">Reference proteome</keyword>
<reference evidence="4" key="1">
    <citation type="submission" date="2025-08" db="UniProtKB">
        <authorList>
            <consortium name="RefSeq"/>
        </authorList>
    </citation>
    <scope>IDENTIFICATION</scope>
    <source>
        <tissue evidence="4">Whole body</tissue>
    </source>
</reference>
<name>A0A6J1QQU1_9HYME</name>
<dbReference type="AlphaFoldDB" id="A0A6J1QQU1"/>
<dbReference type="OrthoDB" id="8123139at2759"/>
<sequence length="348" mass="39920">MSQRSDAEISRVLYERDHEVDYGGDGTDSEEDKDCVEVQESSDTEVSCDEPDSSHSDNVPDSDDDLDEEEEERGQAPQRRKRRFVHGKDKFKWSLDTPEARGQCSRVHLPAAKGNSSNATNPYESWNALFSDEMLDLILKWTNAEIETYKTTHVFKAADSATFSSLTLNELKAYIGLLYYQGLNNNNRVLLENLWSDEFGTNLYKTVMSVKRFRFIGARLRFDDKTTRRERRASDLLAPIRELWDLFIGNCISNYTPCDNVTIDEQLLGFRGKFSARVYSKSKPARYGIKVLSLNDSRTFYMLNAIPYTGRVIPERAESIPTYFVRRLSEPIHGSGRVITCDNWFSSV</sequence>
<feature type="compositionally biased region" description="Acidic residues" evidence="1">
    <location>
        <begin position="60"/>
        <end position="72"/>
    </location>
</feature>
<evidence type="ECO:0000313" key="3">
    <source>
        <dbReference type="Proteomes" id="UP000504618"/>
    </source>
</evidence>
<feature type="domain" description="PiggyBac transposable element-derived protein" evidence="2">
    <location>
        <begin position="121"/>
        <end position="348"/>
    </location>
</feature>
<dbReference type="RefSeq" id="XP_024882920.1">
    <property type="nucleotide sequence ID" value="XM_025027152.1"/>
</dbReference>
<feature type="compositionally biased region" description="Acidic residues" evidence="1">
    <location>
        <begin position="40"/>
        <end position="51"/>
    </location>
</feature>
<proteinExistence type="predicted"/>
<accession>A0A6J1QQU1</accession>
<organism evidence="3 4">
    <name type="scientific">Temnothorax curvispinosus</name>
    <dbReference type="NCBI Taxonomy" id="300111"/>
    <lineage>
        <taxon>Eukaryota</taxon>
        <taxon>Metazoa</taxon>
        <taxon>Ecdysozoa</taxon>
        <taxon>Arthropoda</taxon>
        <taxon>Hexapoda</taxon>
        <taxon>Insecta</taxon>
        <taxon>Pterygota</taxon>
        <taxon>Neoptera</taxon>
        <taxon>Endopterygota</taxon>
        <taxon>Hymenoptera</taxon>
        <taxon>Apocrita</taxon>
        <taxon>Aculeata</taxon>
        <taxon>Formicoidea</taxon>
        <taxon>Formicidae</taxon>
        <taxon>Myrmicinae</taxon>
        <taxon>Temnothorax</taxon>
    </lineage>
</organism>